<feature type="domain" description="PseI/NeuA/B-like" evidence="1">
    <location>
        <begin position="44"/>
        <end position="124"/>
    </location>
</feature>
<organism evidence="2 3">
    <name type="scientific">Candidatus Gottesmanbacteria bacterium GW2011_GWB1_49_7</name>
    <dbReference type="NCBI Taxonomy" id="1618448"/>
    <lineage>
        <taxon>Bacteria</taxon>
        <taxon>Candidatus Gottesmaniibacteriota</taxon>
    </lineage>
</organism>
<dbReference type="InterPro" id="IPR013132">
    <property type="entry name" value="PseI/NeuA/B-like_N"/>
</dbReference>
<dbReference type="Pfam" id="PF03102">
    <property type="entry name" value="NeuB"/>
    <property type="match status" value="1"/>
</dbReference>
<sequence length="179" mass="20576">MSILIAEIGVNFRDIDHFKEMILKCLDCNVTYIKGQLFTDNHIRGRPDYDLLKPKIIDMSTAKELMNFAARRGAHLFWTPEDETITDDVIDLEPELFKVGHPNYLNQKMADKLKRTEKEILVSVPVGHLYSHIPEKESLYNECKAIWNWGQVRFIYTVPLYPIYTPACPGTALGSSKST</sequence>
<dbReference type="SUPFAM" id="SSF51569">
    <property type="entry name" value="Aldolase"/>
    <property type="match status" value="1"/>
</dbReference>
<comment type="caution">
    <text evidence="2">The sequence shown here is derived from an EMBL/GenBank/DDBJ whole genome shotgun (WGS) entry which is preliminary data.</text>
</comment>
<dbReference type="Gene3D" id="3.20.20.70">
    <property type="entry name" value="Aldolase class I"/>
    <property type="match status" value="1"/>
</dbReference>
<proteinExistence type="predicted"/>
<dbReference type="Proteomes" id="UP000034588">
    <property type="component" value="Unassembled WGS sequence"/>
</dbReference>
<accession>A0A0G1W1F8</accession>
<evidence type="ECO:0000313" key="2">
    <source>
        <dbReference type="EMBL" id="KKW12581.1"/>
    </source>
</evidence>
<dbReference type="InterPro" id="IPR013785">
    <property type="entry name" value="Aldolase_TIM"/>
</dbReference>
<protein>
    <recommendedName>
        <fullName evidence="1">PseI/NeuA/B-like domain-containing protein</fullName>
    </recommendedName>
</protein>
<dbReference type="AlphaFoldDB" id="A0A0G1W1F8"/>
<gene>
    <name evidence="2" type="ORF">UY48_C0011G0028</name>
</gene>
<dbReference type="GO" id="GO:0016051">
    <property type="term" value="P:carbohydrate biosynthetic process"/>
    <property type="evidence" value="ECO:0007669"/>
    <property type="project" value="InterPro"/>
</dbReference>
<evidence type="ECO:0000313" key="3">
    <source>
        <dbReference type="Proteomes" id="UP000034588"/>
    </source>
</evidence>
<evidence type="ECO:0000259" key="1">
    <source>
        <dbReference type="Pfam" id="PF03102"/>
    </source>
</evidence>
<dbReference type="EMBL" id="LCQD01000011">
    <property type="protein sequence ID" value="KKW12581.1"/>
    <property type="molecule type" value="Genomic_DNA"/>
</dbReference>
<name>A0A0G1W1F8_9BACT</name>
<reference evidence="2 3" key="1">
    <citation type="journal article" date="2015" name="Nature">
        <title>rRNA introns, odd ribosomes, and small enigmatic genomes across a large radiation of phyla.</title>
        <authorList>
            <person name="Brown C.T."/>
            <person name="Hug L.A."/>
            <person name="Thomas B.C."/>
            <person name="Sharon I."/>
            <person name="Castelle C.J."/>
            <person name="Singh A."/>
            <person name="Wilkins M.J."/>
            <person name="Williams K.H."/>
            <person name="Banfield J.F."/>
        </authorList>
    </citation>
    <scope>NUCLEOTIDE SEQUENCE [LARGE SCALE GENOMIC DNA]</scope>
</reference>